<evidence type="ECO:0000259" key="1">
    <source>
        <dbReference type="PROSITE" id="PS51186"/>
    </source>
</evidence>
<gene>
    <name evidence="2" type="ORF">AUC31_11770</name>
</gene>
<dbReference type="OrthoDB" id="9811523at2"/>
<name>A0A0U2J7F5_9BACL</name>
<dbReference type="PANTHER" id="PTHR43792">
    <property type="entry name" value="GNAT FAMILY, PUTATIVE (AFU_ORTHOLOGUE AFUA_3G00765)-RELATED-RELATED"/>
    <property type="match status" value="1"/>
</dbReference>
<dbReference type="GO" id="GO:0008999">
    <property type="term" value="F:protein-N-terminal-alanine acetyltransferase activity"/>
    <property type="evidence" value="ECO:0007669"/>
    <property type="project" value="TreeGrafter"/>
</dbReference>
<organism evidence="2 3">
    <name type="scientific">Planococcus rifietoensis</name>
    <dbReference type="NCBI Taxonomy" id="200991"/>
    <lineage>
        <taxon>Bacteria</taxon>
        <taxon>Bacillati</taxon>
        <taxon>Bacillota</taxon>
        <taxon>Bacilli</taxon>
        <taxon>Bacillales</taxon>
        <taxon>Caryophanaceae</taxon>
        <taxon>Planococcus</taxon>
    </lineage>
</organism>
<dbReference type="PANTHER" id="PTHR43792:SF9">
    <property type="entry name" value="RIBOSOMAL-PROTEIN-ALANINE ACETYLTRANSFERASE"/>
    <property type="match status" value="1"/>
</dbReference>
<dbReference type="RefSeq" id="WP_058382529.1">
    <property type="nucleotide sequence ID" value="NZ_CP013659.2"/>
</dbReference>
<dbReference type="Proteomes" id="UP000067683">
    <property type="component" value="Chromosome"/>
</dbReference>
<sequence length="188" mass="21354">MDFQALATDRLELVHIEKHHAASFFDIMSRREVTKYYGMSNLTEMNEAEKIIESFRQTFESGRGIRWGVVVRETGAFIGTVGLNNLNLKSRKAEIGFELHPSYWNKGYVSEAVKEVLAYCFGQLGLFRLGAVTFPENGASIALLQKLGFEKEGMLRGYLYQDDRSHDALIFSLLANEWAMSATKKIKN</sequence>
<dbReference type="InterPro" id="IPR051531">
    <property type="entry name" value="N-acetyltransferase"/>
</dbReference>
<proteinExistence type="predicted"/>
<dbReference type="KEGG" id="prt:AUC31_11770"/>
<evidence type="ECO:0000313" key="3">
    <source>
        <dbReference type="Proteomes" id="UP000067683"/>
    </source>
</evidence>
<dbReference type="STRING" id="200991.AUC31_11770"/>
<dbReference type="InterPro" id="IPR016181">
    <property type="entry name" value="Acyl_CoA_acyltransferase"/>
</dbReference>
<reference evidence="2" key="1">
    <citation type="submission" date="2016-01" db="EMBL/GenBank/DDBJ databases">
        <title>Complete genome of Planococcus rifietoensis type strain M8.</title>
        <authorList>
            <person name="See-Too W.S."/>
        </authorList>
    </citation>
    <scope>NUCLEOTIDE SEQUENCE [LARGE SCALE GENOMIC DNA]</scope>
    <source>
        <strain evidence="2">M8</strain>
    </source>
</reference>
<dbReference type="PROSITE" id="PS51186">
    <property type="entry name" value="GNAT"/>
    <property type="match status" value="1"/>
</dbReference>
<accession>A0A0U2J7F5</accession>
<dbReference type="EMBL" id="CP013659">
    <property type="protein sequence ID" value="ALS75826.1"/>
    <property type="molecule type" value="Genomic_DNA"/>
</dbReference>
<dbReference type="Pfam" id="PF13302">
    <property type="entry name" value="Acetyltransf_3"/>
    <property type="match status" value="1"/>
</dbReference>
<keyword evidence="3" id="KW-1185">Reference proteome</keyword>
<evidence type="ECO:0000313" key="2">
    <source>
        <dbReference type="EMBL" id="ALS75826.1"/>
    </source>
</evidence>
<dbReference type="AlphaFoldDB" id="A0A0U2J7F5"/>
<dbReference type="SUPFAM" id="SSF55729">
    <property type="entry name" value="Acyl-CoA N-acyltransferases (Nat)"/>
    <property type="match status" value="1"/>
</dbReference>
<dbReference type="Gene3D" id="3.40.630.30">
    <property type="match status" value="1"/>
</dbReference>
<feature type="domain" description="N-acetyltransferase" evidence="1">
    <location>
        <begin position="11"/>
        <end position="176"/>
    </location>
</feature>
<dbReference type="GO" id="GO:0005737">
    <property type="term" value="C:cytoplasm"/>
    <property type="evidence" value="ECO:0007669"/>
    <property type="project" value="TreeGrafter"/>
</dbReference>
<dbReference type="InterPro" id="IPR000182">
    <property type="entry name" value="GNAT_dom"/>
</dbReference>
<protein>
    <submittedName>
        <fullName evidence="2">Acetyltransferase</fullName>
    </submittedName>
</protein>